<evidence type="ECO:0000259" key="11">
    <source>
        <dbReference type="PROSITE" id="PS51272"/>
    </source>
</evidence>
<keyword evidence="5" id="KW-0573">Peptidoglycan synthesis</keyword>
<accession>A0A6V6XYM1</accession>
<dbReference type="PROSITE" id="PS51272">
    <property type="entry name" value="SLH"/>
    <property type="match status" value="1"/>
</dbReference>
<dbReference type="Pfam" id="PF00395">
    <property type="entry name" value="SLH"/>
    <property type="match status" value="2"/>
</dbReference>
<feature type="binding site" evidence="8">
    <location>
        <position position="222"/>
    </location>
    <ligand>
        <name>substrate</name>
    </ligand>
</feature>
<comment type="caution">
    <text evidence="12">The sequence shown here is derived from an EMBL/GenBank/DDBJ whole genome shotgun (WGS) entry which is preliminary data.</text>
</comment>
<dbReference type="SUPFAM" id="SSF56601">
    <property type="entry name" value="beta-lactamase/transpeptidase-like"/>
    <property type="match status" value="1"/>
</dbReference>
<feature type="active site" description="Proton acceptor" evidence="7">
    <location>
        <position position="63"/>
    </location>
</feature>
<evidence type="ECO:0000256" key="3">
    <source>
        <dbReference type="ARBA" id="ARBA00022801"/>
    </source>
</evidence>
<evidence type="ECO:0000256" key="10">
    <source>
        <dbReference type="SAM" id="SignalP"/>
    </source>
</evidence>
<feature type="active site" evidence="7">
    <location>
        <position position="119"/>
    </location>
</feature>
<dbReference type="InterPro" id="IPR018044">
    <property type="entry name" value="Peptidase_S11"/>
</dbReference>
<dbReference type="GO" id="GO:0071555">
    <property type="term" value="P:cell wall organization"/>
    <property type="evidence" value="ECO:0007669"/>
    <property type="project" value="UniProtKB-KW"/>
</dbReference>
<evidence type="ECO:0000313" key="12">
    <source>
        <dbReference type="EMBL" id="CAC9922561.1"/>
    </source>
</evidence>
<dbReference type="EMBL" id="CAIJCS010000008">
    <property type="protein sequence ID" value="CAC9922561.1"/>
    <property type="molecule type" value="Genomic_DNA"/>
</dbReference>
<feature type="active site" description="Acyl-ester intermediate" evidence="7">
    <location>
        <position position="60"/>
    </location>
</feature>
<keyword evidence="4" id="KW-0133">Cell shape</keyword>
<evidence type="ECO:0000256" key="7">
    <source>
        <dbReference type="PIRSR" id="PIRSR618044-1"/>
    </source>
</evidence>
<keyword evidence="2 10" id="KW-0732">Signal</keyword>
<dbReference type="GO" id="GO:0008360">
    <property type="term" value="P:regulation of cell shape"/>
    <property type="evidence" value="ECO:0007669"/>
    <property type="project" value="UniProtKB-KW"/>
</dbReference>
<evidence type="ECO:0000256" key="5">
    <source>
        <dbReference type="ARBA" id="ARBA00022984"/>
    </source>
</evidence>
<dbReference type="Pfam" id="PF00768">
    <property type="entry name" value="Peptidase_S11"/>
    <property type="match status" value="1"/>
</dbReference>
<keyword evidence="6" id="KW-0961">Cell wall biogenesis/degradation</keyword>
<sequence length="445" mass="49937">MKRSNQFVAFFLAFIILLTPATAFAEKEPQISARGAIVMDYDTGQVLYEKNADKVFSAASMTKVMTAYLILDSIKSGEISWDTLIPISENARNKSPWDKTNFSDEERLGDLFEPYLIRSNNQMGIAMAEYLGGGSEAVFAERMNEKARDLGIDARYTEANGLKPNRVTPRAQALLTRAIIHDYPDILNTTSKHETLYKEQVYRSTNKFYRDFRYFKGINGFKTGTASYAGQCLTATYTKKGRRLISVVMGSTGKDRRYHDTMAILNYAMSFYSTSNWANKVPALADREGMNTAAYRNLTSFQGREAMSRGEFTLLMALAMKLPLVDGDTGFDDISDEVYYKNAIVAAKRAGLIDGYGDGSFRPDQLITREEMARIVYVAMKYDDSGARLPFKDRDKIHPVHRKAVAGLTARKILHGRSGGIFDPKGTASREEATLMMLNLKDQLQ</sequence>
<dbReference type="InterPro" id="IPR001967">
    <property type="entry name" value="Peptidase_S11_N"/>
</dbReference>
<feature type="chain" id="PRO_5027742835" evidence="10">
    <location>
        <begin position="26"/>
        <end position="445"/>
    </location>
</feature>
<evidence type="ECO:0000256" key="4">
    <source>
        <dbReference type="ARBA" id="ARBA00022960"/>
    </source>
</evidence>
<evidence type="ECO:0000256" key="2">
    <source>
        <dbReference type="ARBA" id="ARBA00022729"/>
    </source>
</evidence>
<keyword evidence="12" id="KW-0121">Carboxypeptidase</keyword>
<feature type="signal peptide" evidence="10">
    <location>
        <begin position="1"/>
        <end position="25"/>
    </location>
</feature>
<dbReference type="GO" id="GO:0006508">
    <property type="term" value="P:proteolysis"/>
    <property type="evidence" value="ECO:0007669"/>
    <property type="project" value="InterPro"/>
</dbReference>
<keyword evidence="13" id="KW-1185">Reference proteome</keyword>
<dbReference type="InterPro" id="IPR001119">
    <property type="entry name" value="SLH_dom"/>
</dbReference>
<dbReference type="GO" id="GO:0009252">
    <property type="term" value="P:peptidoglycan biosynthetic process"/>
    <property type="evidence" value="ECO:0007669"/>
    <property type="project" value="UniProtKB-KW"/>
</dbReference>
<reference evidence="12 13" key="1">
    <citation type="submission" date="2020-06" db="EMBL/GenBank/DDBJ databases">
        <authorList>
            <person name="Criscuolo A."/>
        </authorList>
    </citation>
    <scope>NUCLEOTIDE SEQUENCE [LARGE SCALE GENOMIC DNA]</scope>
    <source>
        <strain evidence="12">1804121828</strain>
    </source>
</reference>
<name>A0A6V6XYM1_9FIRM</name>
<evidence type="ECO:0000256" key="1">
    <source>
        <dbReference type="ARBA" id="ARBA00007164"/>
    </source>
</evidence>
<evidence type="ECO:0000256" key="6">
    <source>
        <dbReference type="ARBA" id="ARBA00023316"/>
    </source>
</evidence>
<evidence type="ECO:0000313" key="13">
    <source>
        <dbReference type="Proteomes" id="UP000586454"/>
    </source>
</evidence>
<keyword evidence="3" id="KW-0378">Hydrolase</keyword>
<protein>
    <submittedName>
        <fullName evidence="12">Serine-type D-Ala-D-Ala carboxypeptidase</fullName>
    </submittedName>
</protein>
<gene>
    <name evidence="12" type="ORF">PEPNEM18_00071</name>
</gene>
<feature type="domain" description="SLH" evidence="11">
    <location>
        <begin position="327"/>
        <end position="390"/>
    </location>
</feature>
<evidence type="ECO:0000256" key="8">
    <source>
        <dbReference type="PIRSR" id="PIRSR618044-2"/>
    </source>
</evidence>
<dbReference type="Proteomes" id="UP000586454">
    <property type="component" value="Unassembled WGS sequence"/>
</dbReference>
<dbReference type="PANTHER" id="PTHR21581:SF6">
    <property type="entry name" value="TRAFFICKING PROTEIN PARTICLE COMPLEX SUBUNIT 12"/>
    <property type="match status" value="1"/>
</dbReference>
<organism evidence="12 13">
    <name type="scientific">Aedoeadaptatus nemausensis</name>
    <dbReference type="NCBI Taxonomy" id="2582829"/>
    <lineage>
        <taxon>Bacteria</taxon>
        <taxon>Bacillati</taxon>
        <taxon>Bacillota</taxon>
        <taxon>Tissierellia</taxon>
        <taxon>Tissierellales</taxon>
        <taxon>Peptoniphilaceae</taxon>
        <taxon>Aedoeadaptatus</taxon>
    </lineage>
</organism>
<dbReference type="PANTHER" id="PTHR21581">
    <property type="entry name" value="D-ALANYL-D-ALANINE CARBOXYPEPTIDASE"/>
    <property type="match status" value="1"/>
</dbReference>
<dbReference type="PRINTS" id="PR00725">
    <property type="entry name" value="DADACBPTASE1"/>
</dbReference>
<evidence type="ECO:0000256" key="9">
    <source>
        <dbReference type="RuleBase" id="RU004016"/>
    </source>
</evidence>
<keyword evidence="12" id="KW-0645">Protease</keyword>
<dbReference type="AlphaFoldDB" id="A0A6V6XYM1"/>
<dbReference type="RefSeq" id="WP_180498122.1">
    <property type="nucleotide sequence ID" value="NZ_CAIJCS010000008.1"/>
</dbReference>
<dbReference type="InterPro" id="IPR012338">
    <property type="entry name" value="Beta-lactam/transpept-like"/>
</dbReference>
<dbReference type="Gene3D" id="3.40.710.10">
    <property type="entry name" value="DD-peptidase/beta-lactamase superfamily"/>
    <property type="match status" value="1"/>
</dbReference>
<comment type="similarity">
    <text evidence="1 9">Belongs to the peptidase S11 family.</text>
</comment>
<proteinExistence type="inferred from homology"/>
<dbReference type="GO" id="GO:0009002">
    <property type="term" value="F:serine-type D-Ala-D-Ala carboxypeptidase activity"/>
    <property type="evidence" value="ECO:0007669"/>
    <property type="project" value="InterPro"/>
</dbReference>